<dbReference type="InterPro" id="IPR050319">
    <property type="entry name" value="ABC_transp_ATP-bind"/>
</dbReference>
<dbReference type="NCBIfam" id="TIGR01727">
    <property type="entry name" value="oligo_HPY"/>
    <property type="match status" value="1"/>
</dbReference>
<dbReference type="GeneID" id="28491031"/>
<dbReference type="OrthoDB" id="18209at2157"/>
<accession>A0A127B922</accession>
<dbReference type="Gene3D" id="3.40.50.300">
    <property type="entry name" value="P-loop containing nucleotide triphosphate hydrolases"/>
    <property type="match status" value="1"/>
</dbReference>
<dbReference type="PROSITE" id="PS00211">
    <property type="entry name" value="ABC_TRANSPORTER_1"/>
    <property type="match status" value="1"/>
</dbReference>
<evidence type="ECO:0000256" key="1">
    <source>
        <dbReference type="ARBA" id="ARBA00022448"/>
    </source>
</evidence>
<dbReference type="GO" id="GO:0005524">
    <property type="term" value="F:ATP binding"/>
    <property type="evidence" value="ECO:0007669"/>
    <property type="project" value="UniProtKB-KW"/>
</dbReference>
<evidence type="ECO:0000313" key="5">
    <source>
        <dbReference type="EMBL" id="AMM53794.1"/>
    </source>
</evidence>
<dbReference type="AlphaFoldDB" id="A0A127B922"/>
<dbReference type="GO" id="GO:0015833">
    <property type="term" value="P:peptide transport"/>
    <property type="evidence" value="ECO:0007669"/>
    <property type="project" value="InterPro"/>
</dbReference>
<dbReference type="STRING" id="1609559.TQ32_04310"/>
<dbReference type="Pfam" id="PF00005">
    <property type="entry name" value="ABC_tran"/>
    <property type="match status" value="1"/>
</dbReference>
<dbReference type="CDD" id="cd03257">
    <property type="entry name" value="ABC_NikE_OppD_transporters"/>
    <property type="match status" value="1"/>
</dbReference>
<dbReference type="InterPro" id="IPR013563">
    <property type="entry name" value="Oligopep_ABC_C"/>
</dbReference>
<dbReference type="PANTHER" id="PTHR43776:SF8">
    <property type="entry name" value="ABC TRANSPORTER, ATP-BINDING PROTEIN"/>
    <property type="match status" value="1"/>
</dbReference>
<dbReference type="FunFam" id="3.40.50.300:FF:000016">
    <property type="entry name" value="Oligopeptide ABC transporter ATP-binding component"/>
    <property type="match status" value="1"/>
</dbReference>
<dbReference type="PATRIC" id="fig|1609559.3.peg.898"/>
<keyword evidence="2" id="KW-0547">Nucleotide-binding</keyword>
<keyword evidence="3" id="KW-0067">ATP-binding</keyword>
<dbReference type="GO" id="GO:0055085">
    <property type="term" value="P:transmembrane transport"/>
    <property type="evidence" value="ECO:0007669"/>
    <property type="project" value="UniProtKB-ARBA"/>
</dbReference>
<dbReference type="GO" id="GO:0016887">
    <property type="term" value="F:ATP hydrolysis activity"/>
    <property type="evidence" value="ECO:0007669"/>
    <property type="project" value="InterPro"/>
</dbReference>
<keyword evidence="1" id="KW-0813">Transport</keyword>
<feature type="domain" description="ABC transporter" evidence="4">
    <location>
        <begin position="6"/>
        <end position="262"/>
    </location>
</feature>
<sequence length="329" mass="37125">MSEPLLKVENLKKYFPIKRSILETLKKAPIRYVKAVDGISFEIKRGEVLALIGESGCGKTTAGRTILRLIEPTDGRIIFDGVDITKLSREELRPFRRRMQIIFQDPYASLSPRMKIGDAIAHPLLVHGLADKEEAKELALKMLRRVGLTPEDEFYERYPHHLSGGQRQRVVIARAMILKPEFVVADEAVSMIDVSMRAAILELLESFRKEYNMSQLFITHDIAVGKLIADRIAVMYLGKIVEIGPTDEVLKNPAHPYTMALIQAVPSIARKKKEKKIEITGEVPNAANPPSGCRFHPRCPLATEECKSKEPELIEVSHEHFVACHHPPR</sequence>
<dbReference type="InterPro" id="IPR003439">
    <property type="entry name" value="ABC_transporter-like_ATP-bd"/>
</dbReference>
<dbReference type="PANTHER" id="PTHR43776">
    <property type="entry name" value="TRANSPORT ATP-BINDING PROTEIN"/>
    <property type="match status" value="1"/>
</dbReference>
<organism evidence="5 6">
    <name type="scientific">Pyrococcus kukulkanii</name>
    <dbReference type="NCBI Taxonomy" id="1609559"/>
    <lineage>
        <taxon>Archaea</taxon>
        <taxon>Methanobacteriati</taxon>
        <taxon>Methanobacteriota</taxon>
        <taxon>Thermococci</taxon>
        <taxon>Thermococcales</taxon>
        <taxon>Thermococcaceae</taxon>
        <taxon>Pyrococcus</taxon>
    </lineage>
</organism>
<dbReference type="KEGG" id="pyc:TQ32_04310"/>
<name>A0A127B922_9EURY</name>
<evidence type="ECO:0000259" key="4">
    <source>
        <dbReference type="PROSITE" id="PS50893"/>
    </source>
</evidence>
<evidence type="ECO:0000313" key="6">
    <source>
        <dbReference type="Proteomes" id="UP000070587"/>
    </source>
</evidence>
<dbReference type="RefSeq" id="WP_068321466.1">
    <property type="nucleotide sequence ID" value="NZ_CP010835.1"/>
</dbReference>
<dbReference type="Proteomes" id="UP000070587">
    <property type="component" value="Chromosome"/>
</dbReference>
<evidence type="ECO:0000256" key="3">
    <source>
        <dbReference type="ARBA" id="ARBA00022840"/>
    </source>
</evidence>
<reference evidence="6" key="1">
    <citation type="submission" date="2015-02" db="EMBL/GenBank/DDBJ databases">
        <title>Pyrococcus kukulkanii sp. nov., a novel hyperthermophilic archaeon isolated from a deep-sea hydrothermal vent at the Guaymas Basin.</title>
        <authorList>
            <person name="Oger P.M."/>
            <person name="Callac N."/>
            <person name="Jebbar M."/>
            <person name="Godfroy A."/>
        </authorList>
    </citation>
    <scope>NUCLEOTIDE SEQUENCE [LARGE SCALE GENOMIC DNA]</scope>
    <source>
        <strain evidence="6">NCB100</strain>
    </source>
</reference>
<dbReference type="InterPro" id="IPR017871">
    <property type="entry name" value="ABC_transporter-like_CS"/>
</dbReference>
<dbReference type="InterPro" id="IPR003593">
    <property type="entry name" value="AAA+_ATPase"/>
</dbReference>
<dbReference type="EMBL" id="CP010835">
    <property type="protein sequence ID" value="AMM53794.1"/>
    <property type="molecule type" value="Genomic_DNA"/>
</dbReference>
<evidence type="ECO:0000256" key="2">
    <source>
        <dbReference type="ARBA" id="ARBA00022741"/>
    </source>
</evidence>
<dbReference type="PROSITE" id="PS50893">
    <property type="entry name" value="ABC_TRANSPORTER_2"/>
    <property type="match status" value="1"/>
</dbReference>
<dbReference type="SUPFAM" id="SSF52540">
    <property type="entry name" value="P-loop containing nucleoside triphosphate hydrolases"/>
    <property type="match status" value="1"/>
</dbReference>
<protein>
    <submittedName>
        <fullName evidence="5">Peptide ABC transporter ATPase</fullName>
    </submittedName>
</protein>
<dbReference type="Pfam" id="PF08352">
    <property type="entry name" value="oligo_HPY"/>
    <property type="match status" value="1"/>
</dbReference>
<dbReference type="InterPro" id="IPR027417">
    <property type="entry name" value="P-loop_NTPase"/>
</dbReference>
<dbReference type="SMART" id="SM00382">
    <property type="entry name" value="AAA"/>
    <property type="match status" value="1"/>
</dbReference>
<proteinExistence type="predicted"/>
<gene>
    <name evidence="5" type="ORF">TQ32_04310</name>
</gene>
<reference evidence="5 6" key="2">
    <citation type="journal article" date="2016" name="Int. J. Syst. Evol. Microbiol.">
        <title>Pyrococcus kukulkanii sp. nov., a hyperthermophilic, piezophilic archaeon isolated from a deep-sea hydrothermal vent.</title>
        <authorList>
            <person name="Callac N."/>
            <person name="Oger P."/>
            <person name="Lesongeur F."/>
            <person name="Rattray J.E."/>
            <person name="Vannier P."/>
            <person name="Michoud G."/>
            <person name="Beauverger M."/>
            <person name="Gayet N."/>
            <person name="Rouxel O."/>
            <person name="Jebbar M."/>
            <person name="Godfroy A."/>
        </authorList>
    </citation>
    <scope>NUCLEOTIDE SEQUENCE [LARGE SCALE GENOMIC DNA]</scope>
    <source>
        <strain evidence="5 6">NCB100</strain>
    </source>
</reference>